<reference evidence="3" key="1">
    <citation type="journal article" date="2012" name="BMC Genomics">
        <title>Genome sequence of the necrotrophic fungus Penicillium digitatum, the main postharvest pathogen of citrus.</title>
        <authorList>
            <person name="Marcet-Houben M."/>
            <person name="Ballester A.-R."/>
            <person name="de la Fuente B."/>
            <person name="Harries E."/>
            <person name="Marcos J.F."/>
            <person name="Gonzalez-Candelas L."/>
            <person name="Gabaldon T."/>
        </authorList>
    </citation>
    <scope>NUCLEOTIDE SEQUENCE [LARGE SCALE GENOMIC DNA]</scope>
    <source>
        <strain evidence="3">Pd1 / CECT 20795</strain>
    </source>
</reference>
<name>K9F8E7_PEND1</name>
<dbReference type="OrthoDB" id="329835at2759"/>
<dbReference type="InterPro" id="IPR016039">
    <property type="entry name" value="Thiolase-like"/>
</dbReference>
<dbReference type="AlphaFoldDB" id="K9F8E7"/>
<dbReference type="EMBL" id="AKCU01000503">
    <property type="protein sequence ID" value="EKV05364.1"/>
    <property type="molecule type" value="Genomic_DNA"/>
</dbReference>
<dbReference type="Gene3D" id="3.40.47.10">
    <property type="match status" value="1"/>
</dbReference>
<dbReference type="GO" id="GO:0044550">
    <property type="term" value="P:secondary metabolite biosynthetic process"/>
    <property type="evidence" value="ECO:0007669"/>
    <property type="project" value="TreeGrafter"/>
</dbReference>
<dbReference type="PANTHER" id="PTHR43775">
    <property type="entry name" value="FATTY ACID SYNTHASE"/>
    <property type="match status" value="1"/>
</dbReference>
<dbReference type="InterPro" id="IPR050091">
    <property type="entry name" value="PKS_NRPS_Biosynth_Enz"/>
</dbReference>
<evidence type="ECO:0000313" key="3">
    <source>
        <dbReference type="Proteomes" id="UP000009886"/>
    </source>
</evidence>
<dbReference type="InterPro" id="IPR014030">
    <property type="entry name" value="Ketoacyl_synth_N"/>
</dbReference>
<dbReference type="PANTHER" id="PTHR43775:SF29">
    <property type="entry name" value="ASPERFURANONE POLYKETIDE SYNTHASE AFOG-RELATED"/>
    <property type="match status" value="1"/>
</dbReference>
<dbReference type="VEuPathDB" id="FungiDB:PDIP_83460"/>
<feature type="domain" description="Beta-ketoacyl synthase-like N-terminal" evidence="1">
    <location>
        <begin position="4"/>
        <end position="61"/>
    </location>
</feature>
<accession>K9F8E7</accession>
<dbReference type="HOGENOM" id="CLU_2758577_0_0_1"/>
<protein>
    <submittedName>
        <fullName evidence="2">Polyketide synthase, putative</fullName>
    </submittedName>
</protein>
<dbReference type="Proteomes" id="UP000009886">
    <property type="component" value="Unassembled WGS sequence"/>
</dbReference>
<gene>
    <name evidence="2" type="ORF">PDIP_83460</name>
</gene>
<organism evidence="2 3">
    <name type="scientific">Penicillium digitatum (strain Pd1 / CECT 20795)</name>
    <name type="common">Green mold</name>
    <dbReference type="NCBI Taxonomy" id="1170230"/>
    <lineage>
        <taxon>Eukaryota</taxon>
        <taxon>Fungi</taxon>
        <taxon>Dikarya</taxon>
        <taxon>Ascomycota</taxon>
        <taxon>Pezizomycotina</taxon>
        <taxon>Eurotiomycetes</taxon>
        <taxon>Eurotiomycetidae</taxon>
        <taxon>Eurotiales</taxon>
        <taxon>Aspergillaceae</taxon>
        <taxon>Penicillium</taxon>
    </lineage>
</organism>
<sequence length="70" mass="7892">MGPEPIAVIGMGCRFSGQASSIDGFWDMLLRGRTGHCKVPSSRYEPSGWHHPSHDRKGAVCQYNDKYIRR</sequence>
<dbReference type="KEGG" id="pdp:PDIP_83460"/>
<proteinExistence type="predicted"/>
<dbReference type="GO" id="GO:0004312">
    <property type="term" value="F:fatty acid synthase activity"/>
    <property type="evidence" value="ECO:0007669"/>
    <property type="project" value="TreeGrafter"/>
</dbReference>
<comment type="caution">
    <text evidence="2">The sequence shown here is derived from an EMBL/GenBank/DDBJ whole genome shotgun (WGS) entry which is preliminary data.</text>
</comment>
<dbReference type="GO" id="GO:0006633">
    <property type="term" value="P:fatty acid biosynthetic process"/>
    <property type="evidence" value="ECO:0007669"/>
    <property type="project" value="TreeGrafter"/>
</dbReference>
<dbReference type="SUPFAM" id="SSF53901">
    <property type="entry name" value="Thiolase-like"/>
    <property type="match status" value="1"/>
</dbReference>
<dbReference type="Pfam" id="PF00109">
    <property type="entry name" value="ketoacyl-synt"/>
    <property type="match status" value="1"/>
</dbReference>
<evidence type="ECO:0000259" key="1">
    <source>
        <dbReference type="Pfam" id="PF00109"/>
    </source>
</evidence>
<evidence type="ECO:0000313" key="2">
    <source>
        <dbReference type="EMBL" id="EKV05364.1"/>
    </source>
</evidence>